<dbReference type="GO" id="GO:0016020">
    <property type="term" value="C:membrane"/>
    <property type="evidence" value="ECO:0007669"/>
    <property type="project" value="GOC"/>
</dbReference>
<organism evidence="2 3">
    <name type="scientific">Sulfurisoma sediminicola</name>
    <dbReference type="NCBI Taxonomy" id="1381557"/>
    <lineage>
        <taxon>Bacteria</taxon>
        <taxon>Pseudomonadati</taxon>
        <taxon>Pseudomonadota</taxon>
        <taxon>Betaproteobacteria</taxon>
        <taxon>Nitrosomonadales</taxon>
        <taxon>Sterolibacteriaceae</taxon>
        <taxon>Sulfurisoma</taxon>
    </lineage>
</organism>
<evidence type="ECO:0000313" key="2">
    <source>
        <dbReference type="EMBL" id="RLJ61655.1"/>
    </source>
</evidence>
<name>A0A497X833_9PROT</name>
<dbReference type="Proteomes" id="UP000268908">
    <property type="component" value="Unassembled WGS sequence"/>
</dbReference>
<feature type="domain" description="Endonuclease/exonuclease/phosphatase" evidence="1">
    <location>
        <begin position="4"/>
        <end position="273"/>
    </location>
</feature>
<keyword evidence="2" id="KW-0378">Hydrolase</keyword>
<keyword evidence="2" id="KW-0255">Endonuclease</keyword>
<keyword evidence="2" id="KW-0540">Nuclease</keyword>
<dbReference type="OrthoDB" id="5294090at2"/>
<dbReference type="PANTHER" id="PTHR14859">
    <property type="entry name" value="CALCOFLUOR WHITE HYPERSENSITIVE PROTEIN PRECURSOR"/>
    <property type="match status" value="1"/>
</dbReference>
<dbReference type="GO" id="GO:0004527">
    <property type="term" value="F:exonuclease activity"/>
    <property type="evidence" value="ECO:0007669"/>
    <property type="project" value="UniProtKB-KW"/>
</dbReference>
<protein>
    <submittedName>
        <fullName evidence="2">Endonuclease/exonuclease/phosphatase family metal-dependent hydrolase</fullName>
    </submittedName>
</protein>
<keyword evidence="3" id="KW-1185">Reference proteome</keyword>
<dbReference type="EMBL" id="RCCI01000009">
    <property type="protein sequence ID" value="RLJ61655.1"/>
    <property type="molecule type" value="Genomic_DNA"/>
</dbReference>
<comment type="caution">
    <text evidence="2">The sequence shown here is derived from an EMBL/GenBank/DDBJ whole genome shotgun (WGS) entry which is preliminary data.</text>
</comment>
<dbReference type="Gene3D" id="3.60.10.10">
    <property type="entry name" value="Endonuclease/exonuclease/phosphatase"/>
    <property type="match status" value="1"/>
</dbReference>
<dbReference type="InterPro" id="IPR051916">
    <property type="entry name" value="GPI-anchor_lipid_remodeler"/>
</dbReference>
<dbReference type="GO" id="GO:0006506">
    <property type="term" value="P:GPI anchor biosynthetic process"/>
    <property type="evidence" value="ECO:0007669"/>
    <property type="project" value="TreeGrafter"/>
</dbReference>
<dbReference type="InterPro" id="IPR036691">
    <property type="entry name" value="Endo/exonu/phosph_ase_sf"/>
</dbReference>
<dbReference type="PANTHER" id="PTHR14859:SF0">
    <property type="entry name" value="ENDONUCLEASE_EXONUCLEASE_PHOSPHATASE FAMILY PROTEIN, EXPRESSED"/>
    <property type="match status" value="1"/>
</dbReference>
<evidence type="ECO:0000313" key="3">
    <source>
        <dbReference type="Proteomes" id="UP000268908"/>
    </source>
</evidence>
<dbReference type="AlphaFoldDB" id="A0A497X833"/>
<gene>
    <name evidence="2" type="ORF">DFR35_2859</name>
</gene>
<reference evidence="2 3" key="1">
    <citation type="submission" date="2018-10" db="EMBL/GenBank/DDBJ databases">
        <title>Genomic Encyclopedia of Type Strains, Phase IV (KMG-IV): sequencing the most valuable type-strain genomes for metagenomic binning, comparative biology and taxonomic classification.</title>
        <authorList>
            <person name="Goeker M."/>
        </authorList>
    </citation>
    <scope>NUCLEOTIDE SEQUENCE [LARGE SCALE GENOMIC DNA]</scope>
    <source>
        <strain evidence="2 3">DSM 26916</strain>
    </source>
</reference>
<dbReference type="SUPFAM" id="SSF56219">
    <property type="entry name" value="DNase I-like"/>
    <property type="match status" value="1"/>
</dbReference>
<evidence type="ECO:0000259" key="1">
    <source>
        <dbReference type="Pfam" id="PF03372"/>
    </source>
</evidence>
<dbReference type="InterPro" id="IPR005135">
    <property type="entry name" value="Endo/exonuclease/phosphatase"/>
</dbReference>
<accession>A0A497X833</accession>
<proteinExistence type="predicted"/>
<dbReference type="RefSeq" id="WP_121243346.1">
    <property type="nucleotide sequence ID" value="NZ_BHVV01000004.1"/>
</dbReference>
<dbReference type="GO" id="GO:0004519">
    <property type="term" value="F:endonuclease activity"/>
    <property type="evidence" value="ECO:0007669"/>
    <property type="project" value="UniProtKB-KW"/>
</dbReference>
<dbReference type="Pfam" id="PF03372">
    <property type="entry name" value="Exo_endo_phos"/>
    <property type="match status" value="1"/>
</dbReference>
<keyword evidence="2" id="KW-0269">Exonuclease</keyword>
<sequence length="281" mass="29978">MRVLSWNIQWGRGIDGRVDLARTAAVIRGCDADVVCLQEVAVNHPGLPGGAGEDQVARLCALLPGHAAVFAAGSDLPDGKGGRRFFGELILSRLPLLQVFRHLLPWPADPAVPSMQRVAVEAVIDAPFGPLRVVTTHLEYYSALQRAAQVEFLRDLQATAHRHAVAPRSNAETDPPFAVLPRGEFSVFCGDFNCPAGSSEHARMQAAIAPDVPRLVDAWSIAHPGVSPAPTFGVHDRGFLAAPAAYDFCFVSDNLAPRVAGLDVDVLTPASDHQPVLLTLA</sequence>